<dbReference type="EMBL" id="CYXV01000009">
    <property type="protein sequence ID" value="CUN01812.1"/>
    <property type="molecule type" value="Genomic_DNA"/>
</dbReference>
<dbReference type="Gene3D" id="3.90.70.10">
    <property type="entry name" value="Cysteine proteinases"/>
    <property type="match status" value="1"/>
</dbReference>
<reference evidence="1 2" key="1">
    <citation type="submission" date="2015-09" db="EMBL/GenBank/DDBJ databases">
        <authorList>
            <consortium name="Pathogen Informatics"/>
        </authorList>
    </citation>
    <scope>NUCLEOTIDE SEQUENCE [LARGE SCALE GENOMIC DNA]</scope>
    <source>
        <strain evidence="1 2">2789STDY5608863</strain>
    </source>
</reference>
<proteinExistence type="predicted"/>
<dbReference type="GO" id="GO:0070005">
    <property type="term" value="F:cysteine-type aminopeptidase activity"/>
    <property type="evidence" value="ECO:0007669"/>
    <property type="project" value="InterPro"/>
</dbReference>
<sequence length="85" mass="10239">MNSEMISLYRMAKTTHSMLLFDMASGECGKWWRAQNNIENYETHNENFFISDSWLKKYVFIAVLNKKNINMDVFKHVFLEPWKIL</sequence>
<dbReference type="Pfam" id="PF03051">
    <property type="entry name" value="Peptidase_C1_2"/>
    <property type="match status" value="1"/>
</dbReference>
<gene>
    <name evidence="1" type="ORF">ERS852420_02153</name>
</gene>
<dbReference type="InterPro" id="IPR004134">
    <property type="entry name" value="Peptidase_C1B"/>
</dbReference>
<protein>
    <submittedName>
        <fullName evidence="1">Uncharacterized protein</fullName>
    </submittedName>
</protein>
<name>A0A173TG86_9FIRM</name>
<dbReference type="Proteomes" id="UP000095495">
    <property type="component" value="Unassembled WGS sequence"/>
</dbReference>
<evidence type="ECO:0000313" key="2">
    <source>
        <dbReference type="Proteomes" id="UP000095495"/>
    </source>
</evidence>
<organism evidence="1 2">
    <name type="scientific">Roseburia faecis</name>
    <dbReference type="NCBI Taxonomy" id="301302"/>
    <lineage>
        <taxon>Bacteria</taxon>
        <taxon>Bacillati</taxon>
        <taxon>Bacillota</taxon>
        <taxon>Clostridia</taxon>
        <taxon>Lachnospirales</taxon>
        <taxon>Lachnospiraceae</taxon>
        <taxon>Roseburia</taxon>
    </lineage>
</organism>
<dbReference type="GO" id="GO:0006508">
    <property type="term" value="P:proteolysis"/>
    <property type="evidence" value="ECO:0007669"/>
    <property type="project" value="InterPro"/>
</dbReference>
<dbReference type="AlphaFoldDB" id="A0A173TG86"/>
<evidence type="ECO:0000313" key="1">
    <source>
        <dbReference type="EMBL" id="CUN01812.1"/>
    </source>
</evidence>
<accession>A0A173TG86</accession>